<name>A0A6N9NIV1_9FLAO</name>
<evidence type="ECO:0000313" key="1">
    <source>
        <dbReference type="EMBL" id="NBG65421.1"/>
    </source>
</evidence>
<dbReference type="InterPro" id="IPR050114">
    <property type="entry name" value="UPF0173_UPF0282_UlaG_hydrolase"/>
</dbReference>
<proteinExistence type="predicted"/>
<sequence length="225" mass="26334">MLLKLNIPITFSIVLLLFSATGNGQTNEIKIRFIGNCGLHLTDGNTHIYTDFPYKSGAHHYMEYDPTEIDNLQQNAYYLFTHKHSDHYLRWKMNGVMKAKNGKKYGKWNISHLTELNREIPDFQIQQFKTKHLFSFAHYSYLITWHGKRIYLSGDTESATTIGTVQEIDWAFIPAWLFMEAWENKVKIDAQMIGIYHIGPRDDVSIVGPQYKMFKQQGEEIFIPY</sequence>
<dbReference type="PANTHER" id="PTHR43546:SF8">
    <property type="entry name" value="METALLO-BETA-LACTAMASE DOMAIN-CONTAINING PROTEIN"/>
    <property type="match status" value="1"/>
</dbReference>
<dbReference type="PANTHER" id="PTHR43546">
    <property type="entry name" value="UPF0173 METAL-DEPENDENT HYDROLASE MJ1163-RELATED"/>
    <property type="match status" value="1"/>
</dbReference>
<accession>A0A6N9NIV1</accession>
<protein>
    <recommendedName>
        <fullName evidence="3">MBL fold metallo-hydrolase</fullName>
    </recommendedName>
</protein>
<keyword evidence="2" id="KW-1185">Reference proteome</keyword>
<gene>
    <name evidence="1" type="ORF">GQN54_04800</name>
</gene>
<dbReference type="Proteomes" id="UP000470771">
    <property type="component" value="Unassembled WGS sequence"/>
</dbReference>
<dbReference type="InterPro" id="IPR036866">
    <property type="entry name" value="RibonucZ/Hydroxyglut_hydro"/>
</dbReference>
<evidence type="ECO:0000313" key="2">
    <source>
        <dbReference type="Proteomes" id="UP000470771"/>
    </source>
</evidence>
<dbReference type="AlphaFoldDB" id="A0A6N9NIV1"/>
<comment type="caution">
    <text evidence="1">The sequence shown here is derived from an EMBL/GenBank/DDBJ whole genome shotgun (WGS) entry which is preliminary data.</text>
</comment>
<reference evidence="1 2" key="1">
    <citation type="submission" date="2019-12" db="EMBL/GenBank/DDBJ databases">
        <authorList>
            <person name="Zhao J."/>
        </authorList>
    </citation>
    <scope>NUCLEOTIDE SEQUENCE [LARGE SCALE GENOMIC DNA]</scope>
    <source>
        <strain evidence="1 2">S-15</strain>
    </source>
</reference>
<dbReference type="RefSeq" id="WP_160632380.1">
    <property type="nucleotide sequence ID" value="NZ_WWNE01000005.1"/>
</dbReference>
<dbReference type="Gene3D" id="3.60.15.10">
    <property type="entry name" value="Ribonuclease Z/Hydroxyacylglutathione hydrolase-like"/>
    <property type="match status" value="1"/>
</dbReference>
<evidence type="ECO:0008006" key="3">
    <source>
        <dbReference type="Google" id="ProtNLM"/>
    </source>
</evidence>
<organism evidence="1 2">
    <name type="scientific">Acidiluteibacter ferrifornacis</name>
    <dbReference type="NCBI Taxonomy" id="2692424"/>
    <lineage>
        <taxon>Bacteria</taxon>
        <taxon>Pseudomonadati</taxon>
        <taxon>Bacteroidota</taxon>
        <taxon>Flavobacteriia</taxon>
        <taxon>Flavobacteriales</taxon>
        <taxon>Cryomorphaceae</taxon>
        <taxon>Acidiluteibacter</taxon>
    </lineage>
</organism>
<dbReference type="SUPFAM" id="SSF56281">
    <property type="entry name" value="Metallo-hydrolase/oxidoreductase"/>
    <property type="match status" value="1"/>
</dbReference>
<dbReference type="EMBL" id="WWNE01000005">
    <property type="protein sequence ID" value="NBG65421.1"/>
    <property type="molecule type" value="Genomic_DNA"/>
</dbReference>